<comment type="caution">
    <text evidence="2">The sequence shown here is derived from an EMBL/GenBank/DDBJ whole genome shotgun (WGS) entry which is preliminary data.</text>
</comment>
<reference evidence="2 3" key="1">
    <citation type="submission" date="2016-04" db="EMBL/GenBank/DDBJ databases">
        <title>Genome analyses suggest a sexual origin of heterokaryosis in a supposedly ancient asexual fungus.</title>
        <authorList>
            <person name="Ropars J."/>
            <person name="Sedzielewska K."/>
            <person name="Noel J."/>
            <person name="Charron P."/>
            <person name="Farinelli L."/>
            <person name="Marton T."/>
            <person name="Kruger M."/>
            <person name="Pelin A."/>
            <person name="Brachmann A."/>
            <person name="Corradi N."/>
        </authorList>
    </citation>
    <scope>NUCLEOTIDE SEQUENCE [LARGE SCALE GENOMIC DNA]</scope>
    <source>
        <strain evidence="2 3">A5</strain>
    </source>
</reference>
<dbReference type="EMBL" id="LLXJ01001839">
    <property type="protein sequence ID" value="PKC00546.1"/>
    <property type="molecule type" value="Genomic_DNA"/>
</dbReference>
<evidence type="ECO:0000313" key="2">
    <source>
        <dbReference type="EMBL" id="PKC00546.1"/>
    </source>
</evidence>
<dbReference type="Proteomes" id="UP000232722">
    <property type="component" value="Unassembled WGS sequence"/>
</dbReference>
<keyword evidence="1" id="KW-0812">Transmembrane</keyword>
<organism evidence="2 3">
    <name type="scientific">Rhizophagus irregularis</name>
    <dbReference type="NCBI Taxonomy" id="588596"/>
    <lineage>
        <taxon>Eukaryota</taxon>
        <taxon>Fungi</taxon>
        <taxon>Fungi incertae sedis</taxon>
        <taxon>Mucoromycota</taxon>
        <taxon>Glomeromycotina</taxon>
        <taxon>Glomeromycetes</taxon>
        <taxon>Glomerales</taxon>
        <taxon>Glomeraceae</taxon>
        <taxon>Rhizophagus</taxon>
    </lineage>
</organism>
<name>A0A2N0P179_9GLOM</name>
<dbReference type="VEuPathDB" id="FungiDB:RhiirA1_477727"/>
<evidence type="ECO:0000256" key="1">
    <source>
        <dbReference type="SAM" id="Phobius"/>
    </source>
</evidence>
<feature type="transmembrane region" description="Helical" evidence="1">
    <location>
        <begin position="20"/>
        <end position="38"/>
    </location>
</feature>
<protein>
    <submittedName>
        <fullName evidence="2">Uncharacterized protein</fullName>
    </submittedName>
</protein>
<sequence>MLYATLDEESELFDKYQKYLINTLIIYIAKIFQLFCSYDKLFKAKSSDFIDLAKIRL</sequence>
<keyword evidence="1" id="KW-1133">Transmembrane helix</keyword>
<reference evidence="2 3" key="2">
    <citation type="submission" date="2017-09" db="EMBL/GenBank/DDBJ databases">
        <title>Extensive intraspecific genome diversity in a model arbuscular mycorrhizal fungus.</title>
        <authorList>
            <person name="Chen E.C."/>
            <person name="Morin E."/>
            <person name="Beaudet D."/>
            <person name="Noel J."/>
            <person name="Ndikumana S."/>
            <person name="Charron P."/>
            <person name="St-Onge C."/>
            <person name="Giorgi J."/>
            <person name="Grigoriev I.V."/>
            <person name="Roux C."/>
            <person name="Martin F.M."/>
            <person name="Corradi N."/>
        </authorList>
    </citation>
    <scope>NUCLEOTIDE SEQUENCE [LARGE SCALE GENOMIC DNA]</scope>
    <source>
        <strain evidence="2 3">A5</strain>
    </source>
</reference>
<keyword evidence="1" id="KW-0472">Membrane</keyword>
<dbReference type="AlphaFoldDB" id="A0A2N0P179"/>
<gene>
    <name evidence="2" type="ORF">RhiirA5_428007</name>
</gene>
<accession>A0A2N0P179</accession>
<evidence type="ECO:0000313" key="3">
    <source>
        <dbReference type="Proteomes" id="UP000232722"/>
    </source>
</evidence>
<proteinExistence type="predicted"/>